<name>A0ACC0TZA5_9AGAM</name>
<gene>
    <name evidence="1" type="ORF">F5148DRAFT_1152262</name>
</gene>
<dbReference type="Proteomes" id="UP001207468">
    <property type="component" value="Unassembled WGS sequence"/>
</dbReference>
<dbReference type="EMBL" id="JAGFNK010000343">
    <property type="protein sequence ID" value="KAI9452262.1"/>
    <property type="molecule type" value="Genomic_DNA"/>
</dbReference>
<evidence type="ECO:0000313" key="2">
    <source>
        <dbReference type="Proteomes" id="UP001207468"/>
    </source>
</evidence>
<organism evidence="1 2">
    <name type="scientific">Russula earlei</name>
    <dbReference type="NCBI Taxonomy" id="71964"/>
    <lineage>
        <taxon>Eukaryota</taxon>
        <taxon>Fungi</taxon>
        <taxon>Dikarya</taxon>
        <taxon>Basidiomycota</taxon>
        <taxon>Agaricomycotina</taxon>
        <taxon>Agaricomycetes</taxon>
        <taxon>Russulales</taxon>
        <taxon>Russulaceae</taxon>
        <taxon>Russula</taxon>
    </lineage>
</organism>
<protein>
    <submittedName>
        <fullName evidence="1">Uncharacterized protein</fullName>
    </submittedName>
</protein>
<evidence type="ECO:0000313" key="1">
    <source>
        <dbReference type="EMBL" id="KAI9452262.1"/>
    </source>
</evidence>
<sequence>MFVHVESSVVSSWICVLAFAQHAWREGAHESSTLYDSQASRNPPYSACNEGGGGKWQRHEREGSGSMVAMMMQGKGESCAVQSSFFEDWANQQPVTVMVTPKSWEKLDWTGL</sequence>
<accession>A0ACC0TZA5</accession>
<proteinExistence type="predicted"/>
<reference evidence="1" key="1">
    <citation type="submission" date="2021-03" db="EMBL/GenBank/DDBJ databases">
        <title>Evolutionary priming and transition to the ectomycorrhizal habit in an iconic lineage of mushroom-forming fungi: is preadaptation a requirement?</title>
        <authorList>
            <consortium name="DOE Joint Genome Institute"/>
            <person name="Looney B.P."/>
            <person name="Miyauchi S."/>
            <person name="Morin E."/>
            <person name="Drula E."/>
            <person name="Courty P.E."/>
            <person name="Chicoki N."/>
            <person name="Fauchery L."/>
            <person name="Kohler A."/>
            <person name="Kuo A."/>
            <person name="LaButti K."/>
            <person name="Pangilinan J."/>
            <person name="Lipzen A."/>
            <person name="Riley R."/>
            <person name="Andreopoulos W."/>
            <person name="He G."/>
            <person name="Johnson J."/>
            <person name="Barry K.W."/>
            <person name="Grigoriev I.V."/>
            <person name="Nagy L."/>
            <person name="Hibbett D."/>
            <person name="Henrissat B."/>
            <person name="Matheny P.B."/>
            <person name="Labbe J."/>
            <person name="Martin A.F."/>
        </authorList>
    </citation>
    <scope>NUCLEOTIDE SEQUENCE</scope>
    <source>
        <strain evidence="1">BPL698</strain>
    </source>
</reference>
<keyword evidence="2" id="KW-1185">Reference proteome</keyword>
<comment type="caution">
    <text evidence="1">The sequence shown here is derived from an EMBL/GenBank/DDBJ whole genome shotgun (WGS) entry which is preliminary data.</text>
</comment>